<dbReference type="RefSeq" id="WP_142592797.1">
    <property type="nucleotide sequence ID" value="NZ_CABFWF030000012.1"/>
</dbReference>
<gene>
    <name evidence="1" type="ORF">REJC140_00758</name>
</gene>
<organism evidence="1 2">
    <name type="scientific">Pseudorhizobium endolithicum</name>
    <dbReference type="NCBI Taxonomy" id="1191678"/>
    <lineage>
        <taxon>Bacteria</taxon>
        <taxon>Pseudomonadati</taxon>
        <taxon>Pseudomonadota</taxon>
        <taxon>Alphaproteobacteria</taxon>
        <taxon>Hyphomicrobiales</taxon>
        <taxon>Rhizobiaceae</taxon>
        <taxon>Rhizobium/Agrobacterium group</taxon>
        <taxon>Pseudorhizobium</taxon>
    </lineage>
</organism>
<proteinExistence type="predicted"/>
<accession>A0ABM8PNG9</accession>
<protein>
    <submittedName>
        <fullName evidence="1">Uncharacterized protein</fullName>
    </submittedName>
</protein>
<name>A0ABM8PNG9_9HYPH</name>
<dbReference type="EMBL" id="CABFWF030000012">
    <property type="protein sequence ID" value="CAD7039494.1"/>
    <property type="molecule type" value="Genomic_DNA"/>
</dbReference>
<sequence length="91" mass="9886">MGRMVNAAAGPIRDVKDRLIIALYAQLKAERHTREALEDAIRSGAVSSEVLEAIAGDPVPVASGDDLAAIERVIAIDRRRRQTLSTVLHEE</sequence>
<evidence type="ECO:0000313" key="2">
    <source>
        <dbReference type="Proteomes" id="UP000606921"/>
    </source>
</evidence>
<reference evidence="1 2" key="1">
    <citation type="submission" date="2020-11" db="EMBL/GenBank/DDBJ databases">
        <authorList>
            <person name="Lassalle F."/>
        </authorList>
    </citation>
    <scope>NUCLEOTIDE SEQUENCE [LARGE SCALE GENOMIC DNA]</scope>
    <source>
        <strain evidence="1 2">JC140</strain>
    </source>
</reference>
<dbReference type="Proteomes" id="UP000606921">
    <property type="component" value="Unassembled WGS sequence"/>
</dbReference>
<comment type="caution">
    <text evidence="1">The sequence shown here is derived from an EMBL/GenBank/DDBJ whole genome shotgun (WGS) entry which is preliminary data.</text>
</comment>
<evidence type="ECO:0000313" key="1">
    <source>
        <dbReference type="EMBL" id="CAD7039494.1"/>
    </source>
</evidence>
<keyword evidence="2" id="KW-1185">Reference proteome</keyword>